<comment type="caution">
    <text evidence="2">The sequence shown here is derived from an EMBL/GenBank/DDBJ whole genome shotgun (WGS) entry which is preliminary data.</text>
</comment>
<dbReference type="SUPFAM" id="SSF52799">
    <property type="entry name" value="(Phosphotyrosine protein) phosphatases II"/>
    <property type="match status" value="1"/>
</dbReference>
<organism evidence="2 3">
    <name type="scientific">Tenggerimyces flavus</name>
    <dbReference type="NCBI Taxonomy" id="1708749"/>
    <lineage>
        <taxon>Bacteria</taxon>
        <taxon>Bacillati</taxon>
        <taxon>Actinomycetota</taxon>
        <taxon>Actinomycetes</taxon>
        <taxon>Propionibacteriales</taxon>
        <taxon>Nocardioidaceae</taxon>
        <taxon>Tenggerimyces</taxon>
    </lineage>
</organism>
<sequence>MIDWPGCRNVRDLGTIPGVHSGALIRSDSLTELTAAGVEAVRAAKPSRIVDLRTHRELRALPNPFADDAAYVHRSLYPDPPPPREDLTPVQQYSWLLDYSIERFAQAVAAIADAPAGGLVVVHCAGGVDRTGLVIAVTLSSIGINRDEVVADYLRSDDVEASTLTGALEHVDARYGDVQKYLAHGGMSSGQAAKLRERLVLGPPAG</sequence>
<dbReference type="InterPro" id="IPR029021">
    <property type="entry name" value="Prot-tyrosine_phosphatase-like"/>
</dbReference>
<dbReference type="Pfam" id="PF13350">
    <property type="entry name" value="Y_phosphatase3"/>
    <property type="match status" value="2"/>
</dbReference>
<dbReference type="PROSITE" id="PS50056">
    <property type="entry name" value="TYR_PHOSPHATASE_2"/>
    <property type="match status" value="1"/>
</dbReference>
<dbReference type="InterPro" id="IPR000387">
    <property type="entry name" value="Tyr_Pase_dom"/>
</dbReference>
<proteinExistence type="predicted"/>
<evidence type="ECO:0000313" key="2">
    <source>
        <dbReference type="EMBL" id="MFC3760971.1"/>
    </source>
</evidence>
<dbReference type="RefSeq" id="WP_205117201.1">
    <property type="nucleotide sequence ID" value="NZ_JAFBCM010000001.1"/>
</dbReference>
<protein>
    <submittedName>
        <fullName evidence="2">Tyrosine-protein phosphatase</fullName>
    </submittedName>
</protein>
<dbReference type="InterPro" id="IPR016130">
    <property type="entry name" value="Tyr_Pase_AS"/>
</dbReference>
<reference evidence="3" key="1">
    <citation type="journal article" date="2019" name="Int. J. Syst. Evol. Microbiol.">
        <title>The Global Catalogue of Microorganisms (GCM) 10K type strain sequencing project: providing services to taxonomists for standard genome sequencing and annotation.</title>
        <authorList>
            <consortium name="The Broad Institute Genomics Platform"/>
            <consortium name="The Broad Institute Genome Sequencing Center for Infectious Disease"/>
            <person name="Wu L."/>
            <person name="Ma J."/>
        </authorList>
    </citation>
    <scope>NUCLEOTIDE SEQUENCE [LARGE SCALE GENOMIC DNA]</scope>
    <source>
        <strain evidence="3">CGMCC 4.7241</strain>
    </source>
</reference>
<feature type="domain" description="Tyrosine specific protein phosphatases" evidence="1">
    <location>
        <begin position="102"/>
        <end position="150"/>
    </location>
</feature>
<evidence type="ECO:0000313" key="3">
    <source>
        <dbReference type="Proteomes" id="UP001595699"/>
    </source>
</evidence>
<dbReference type="Proteomes" id="UP001595699">
    <property type="component" value="Unassembled WGS sequence"/>
</dbReference>
<gene>
    <name evidence="2" type="ORF">ACFOUW_08970</name>
</gene>
<dbReference type="InterPro" id="IPR026893">
    <property type="entry name" value="Tyr/Ser_Pase_IphP-type"/>
</dbReference>
<dbReference type="EMBL" id="JBHRZH010000006">
    <property type="protein sequence ID" value="MFC3760971.1"/>
    <property type="molecule type" value="Genomic_DNA"/>
</dbReference>
<name>A0ABV7Y8H2_9ACTN</name>
<dbReference type="Gene3D" id="3.90.190.10">
    <property type="entry name" value="Protein tyrosine phosphatase superfamily"/>
    <property type="match status" value="1"/>
</dbReference>
<keyword evidence="3" id="KW-1185">Reference proteome</keyword>
<accession>A0ABV7Y8H2</accession>
<evidence type="ECO:0000259" key="1">
    <source>
        <dbReference type="PROSITE" id="PS50056"/>
    </source>
</evidence>
<dbReference type="PROSITE" id="PS00383">
    <property type="entry name" value="TYR_PHOSPHATASE_1"/>
    <property type="match status" value="1"/>
</dbReference>